<comment type="caution">
    <text evidence="2">The sequence shown here is derived from an EMBL/GenBank/DDBJ whole genome shotgun (WGS) entry which is preliminary data.</text>
</comment>
<proteinExistence type="predicted"/>
<dbReference type="RefSeq" id="WP_063976251.1">
    <property type="nucleotide sequence ID" value="NZ_LSTR01000025.1"/>
</dbReference>
<name>A0A177JW30_SPHYA</name>
<organism evidence="2 3">
    <name type="scientific">Sphingobium yanoikuyae</name>
    <name type="common">Sphingomonas yanoikuyae</name>
    <dbReference type="NCBI Taxonomy" id="13690"/>
    <lineage>
        <taxon>Bacteria</taxon>
        <taxon>Pseudomonadati</taxon>
        <taxon>Pseudomonadota</taxon>
        <taxon>Alphaproteobacteria</taxon>
        <taxon>Sphingomonadales</taxon>
        <taxon>Sphingomonadaceae</taxon>
        <taxon>Sphingobium</taxon>
    </lineage>
</organism>
<gene>
    <name evidence="2" type="ORF">AX777_17595</name>
</gene>
<evidence type="ECO:0000313" key="3">
    <source>
        <dbReference type="Proteomes" id="UP000077262"/>
    </source>
</evidence>
<reference evidence="2 3" key="1">
    <citation type="submission" date="2016-02" db="EMBL/GenBank/DDBJ databases">
        <authorList>
            <person name="Wen L."/>
            <person name="He K."/>
            <person name="Yang H."/>
        </authorList>
    </citation>
    <scope>NUCLEOTIDE SEQUENCE [LARGE SCALE GENOMIC DNA]</scope>
    <source>
        <strain evidence="2 3">CD09_2</strain>
    </source>
</reference>
<accession>A0A177JW30</accession>
<dbReference type="AlphaFoldDB" id="A0A177JW30"/>
<sequence length="324" mass="35213">MLRLDRRALVLGLGAAAVGVASLSGAIAAPSYDDPDEMYGALRRQPGEKLDVGAGTINLVFADGAPGVDRDRVRSWVRTAAAALSAYFGRYPVKDYGLLVIAEPGDRVGHATTFGYAGSATRIHVGTGADTPAFHNDWVLVHEMVHTALPDLPRRALWLQEGNAVYVEPIARALIGQLPVEEVWRESLVGMPKGAPRTDDPGMDGTHAWGRLYWGGATFWLLAEIAIYRDSKGKFSLRDALRRINRESGGNTVDWSPEQLMSVGDAAAGTRSLQDLYARFAGQRVDTDLADLFRQLGIGMDGQGATRFDETAPLADLRRRITRR</sequence>
<protein>
    <submittedName>
        <fullName evidence="2">Uncharacterized protein</fullName>
    </submittedName>
</protein>
<dbReference type="SUPFAM" id="SSF55486">
    <property type="entry name" value="Metalloproteases ('zincins'), catalytic domain"/>
    <property type="match status" value="1"/>
</dbReference>
<dbReference type="OrthoDB" id="1467486at2"/>
<feature type="signal peptide" evidence="1">
    <location>
        <begin position="1"/>
        <end position="28"/>
    </location>
</feature>
<dbReference type="Proteomes" id="UP000077262">
    <property type="component" value="Unassembled WGS sequence"/>
</dbReference>
<keyword evidence="1" id="KW-0732">Signal</keyword>
<feature type="chain" id="PRO_5008065419" evidence="1">
    <location>
        <begin position="29"/>
        <end position="324"/>
    </location>
</feature>
<dbReference type="EMBL" id="LSTR01000025">
    <property type="protein sequence ID" value="OAH45422.1"/>
    <property type="molecule type" value="Genomic_DNA"/>
</dbReference>
<evidence type="ECO:0000313" key="2">
    <source>
        <dbReference type="EMBL" id="OAH45422.1"/>
    </source>
</evidence>
<evidence type="ECO:0000256" key="1">
    <source>
        <dbReference type="SAM" id="SignalP"/>
    </source>
</evidence>